<evidence type="ECO:0000313" key="2">
    <source>
        <dbReference type="Proteomes" id="UP000632849"/>
    </source>
</evidence>
<gene>
    <name evidence="1" type="ORF">GCM10017667_39660</name>
</gene>
<name>A0A919BQM8_STRFL</name>
<organism evidence="1 2">
    <name type="scientific">Streptomyces filamentosus</name>
    <name type="common">Streptomyces roseosporus</name>
    <dbReference type="NCBI Taxonomy" id="67294"/>
    <lineage>
        <taxon>Bacteria</taxon>
        <taxon>Bacillati</taxon>
        <taxon>Actinomycetota</taxon>
        <taxon>Actinomycetes</taxon>
        <taxon>Kitasatosporales</taxon>
        <taxon>Streptomycetaceae</taxon>
        <taxon>Streptomyces</taxon>
    </lineage>
</organism>
<dbReference type="Proteomes" id="UP000632849">
    <property type="component" value="Unassembled WGS sequence"/>
</dbReference>
<reference evidence="1" key="1">
    <citation type="journal article" date="2014" name="Int. J. Syst. Evol. Microbiol.">
        <title>Complete genome sequence of Corynebacterium casei LMG S-19264T (=DSM 44701T), isolated from a smear-ripened cheese.</title>
        <authorList>
            <consortium name="US DOE Joint Genome Institute (JGI-PGF)"/>
            <person name="Walter F."/>
            <person name="Albersmeier A."/>
            <person name="Kalinowski J."/>
            <person name="Ruckert C."/>
        </authorList>
    </citation>
    <scope>NUCLEOTIDE SEQUENCE</scope>
    <source>
        <strain evidence="1">JCM 4122</strain>
    </source>
</reference>
<reference evidence="1" key="2">
    <citation type="submission" date="2020-09" db="EMBL/GenBank/DDBJ databases">
        <authorList>
            <person name="Sun Q."/>
            <person name="Ohkuma M."/>
        </authorList>
    </citation>
    <scope>NUCLEOTIDE SEQUENCE</scope>
    <source>
        <strain evidence="1">JCM 4122</strain>
    </source>
</reference>
<comment type="caution">
    <text evidence="1">The sequence shown here is derived from an EMBL/GenBank/DDBJ whole genome shotgun (WGS) entry which is preliminary data.</text>
</comment>
<proteinExistence type="predicted"/>
<evidence type="ECO:0000313" key="1">
    <source>
        <dbReference type="EMBL" id="GHG05040.1"/>
    </source>
</evidence>
<keyword evidence="2" id="KW-1185">Reference proteome</keyword>
<dbReference type="EMBL" id="BNBE01000002">
    <property type="protein sequence ID" value="GHG05040.1"/>
    <property type="molecule type" value="Genomic_DNA"/>
</dbReference>
<sequence length="168" mass="18034">MDRAAGNRLGGQAHAPYCPGFWRSVLPLGIGNRTSCTSLDAEVEDARNRATVADPHSEEAPAEPALALSEELLLACLPALCLPELVELSNPQVTARRTLHHIANRVRINPRLATLAADRLHAAADALVARGRLLSPSERTDSDRSFDSRLVNLAEDLALLSGNPEHLA</sequence>
<accession>A0A919BQM8</accession>
<dbReference type="RefSeq" id="WP_190042417.1">
    <property type="nucleotide sequence ID" value="NZ_BNBE01000002.1"/>
</dbReference>
<protein>
    <submittedName>
        <fullName evidence="1">Uncharacterized protein</fullName>
    </submittedName>
</protein>
<dbReference type="AlphaFoldDB" id="A0A919BQM8"/>